<protein>
    <recommendedName>
        <fullName evidence="2">CUE domain-containing protein</fullName>
    </recommendedName>
</protein>
<dbReference type="Proteomes" id="UP000014680">
    <property type="component" value="Unassembled WGS sequence"/>
</dbReference>
<dbReference type="InterPro" id="IPR003892">
    <property type="entry name" value="CUE"/>
</dbReference>
<dbReference type="EMBL" id="KB206772">
    <property type="protein sequence ID" value="ELP87957.1"/>
    <property type="molecule type" value="Genomic_DNA"/>
</dbReference>
<evidence type="ECO:0000313" key="3">
    <source>
        <dbReference type="EMBL" id="ELP87957.1"/>
    </source>
</evidence>
<reference evidence="3 4" key="1">
    <citation type="submission" date="2012-10" db="EMBL/GenBank/DDBJ databases">
        <authorList>
            <person name="Zafar N."/>
            <person name="Inman J."/>
            <person name="Hall N."/>
            <person name="Lorenzi H."/>
            <person name="Caler E."/>
        </authorList>
    </citation>
    <scope>NUCLEOTIDE SEQUENCE [LARGE SCALE GENOMIC DNA]</scope>
    <source>
        <strain evidence="3 4">IP1</strain>
    </source>
</reference>
<dbReference type="RefSeq" id="XP_004254728.1">
    <property type="nucleotide sequence ID" value="XM_004254680.1"/>
</dbReference>
<dbReference type="PROSITE" id="PS51140">
    <property type="entry name" value="CUE"/>
    <property type="match status" value="1"/>
</dbReference>
<evidence type="ECO:0000259" key="2">
    <source>
        <dbReference type="PROSITE" id="PS51140"/>
    </source>
</evidence>
<dbReference type="GeneID" id="14886976"/>
<feature type="region of interest" description="Disordered" evidence="1">
    <location>
        <begin position="78"/>
        <end position="161"/>
    </location>
</feature>
<gene>
    <name evidence="3" type="ORF">EIN_418060</name>
</gene>
<dbReference type="SUPFAM" id="SSF46934">
    <property type="entry name" value="UBA-like"/>
    <property type="match status" value="1"/>
</dbReference>
<organism evidence="3 4">
    <name type="scientific">Entamoeba invadens IP1</name>
    <dbReference type="NCBI Taxonomy" id="370355"/>
    <lineage>
        <taxon>Eukaryota</taxon>
        <taxon>Amoebozoa</taxon>
        <taxon>Evosea</taxon>
        <taxon>Archamoebae</taxon>
        <taxon>Mastigamoebida</taxon>
        <taxon>Entamoebidae</taxon>
        <taxon>Entamoeba</taxon>
    </lineage>
</organism>
<dbReference type="InterPro" id="IPR040192">
    <property type="entry name" value="CUEDC1"/>
</dbReference>
<dbReference type="Gene3D" id="1.10.8.10">
    <property type="entry name" value="DNA helicase RuvA subunit, C-terminal domain"/>
    <property type="match status" value="1"/>
</dbReference>
<feature type="compositionally biased region" description="Basic and acidic residues" evidence="1">
    <location>
        <begin position="82"/>
        <end position="91"/>
    </location>
</feature>
<proteinExistence type="predicted"/>
<dbReference type="InterPro" id="IPR009060">
    <property type="entry name" value="UBA-like_sf"/>
</dbReference>
<evidence type="ECO:0000313" key="4">
    <source>
        <dbReference type="Proteomes" id="UP000014680"/>
    </source>
</evidence>
<dbReference type="PANTHER" id="PTHR13467:SF3">
    <property type="entry name" value="CUE DOMAIN-CONTAINING PROTEIN 1"/>
    <property type="match status" value="1"/>
</dbReference>
<dbReference type="PANTHER" id="PTHR13467">
    <property type="entry name" value="CUE DOMAIN CONTAINING PROTEIN 1"/>
    <property type="match status" value="1"/>
</dbReference>
<evidence type="ECO:0000256" key="1">
    <source>
        <dbReference type="SAM" id="MobiDB-lite"/>
    </source>
</evidence>
<sequence length="161" mass="18519">MQTIGWKEGLEELKSMFPDVDPQVIEQTLRGKNGHMENTIDALLSYQECVKKEVTVDSDEQLARQIQEREMGMYRAMGGKKSLTELEKDSQMRSAAMKQDKEKVETKPTLQPLDQSQHASKQQKKQKSMWDEIGNSVKGWFSQSESYTALPEDESESKKDR</sequence>
<dbReference type="GO" id="GO:0043130">
    <property type="term" value="F:ubiquitin binding"/>
    <property type="evidence" value="ECO:0007669"/>
    <property type="project" value="InterPro"/>
</dbReference>
<dbReference type="Pfam" id="PF02845">
    <property type="entry name" value="CUE"/>
    <property type="match status" value="1"/>
</dbReference>
<feature type="domain" description="CUE" evidence="2">
    <location>
        <begin position="5"/>
        <end position="48"/>
    </location>
</feature>
<dbReference type="SMART" id="SM00546">
    <property type="entry name" value="CUE"/>
    <property type="match status" value="1"/>
</dbReference>
<dbReference type="OrthoDB" id="5794653at2759"/>
<accession>A0A0A1U501</accession>
<dbReference type="VEuPathDB" id="AmoebaDB:EIN_418060"/>
<dbReference type="KEGG" id="eiv:EIN_418060"/>
<dbReference type="AlphaFoldDB" id="A0A0A1U501"/>
<keyword evidence="4" id="KW-1185">Reference proteome</keyword>
<name>A0A0A1U501_ENTIV</name>
<dbReference type="OMA" id="HMENTID"/>